<protein>
    <recommendedName>
        <fullName evidence="3">RNase H type-1 domain-containing protein</fullName>
    </recommendedName>
</protein>
<feature type="non-terminal residue" evidence="1">
    <location>
        <position position="1"/>
    </location>
</feature>
<dbReference type="Proteomes" id="UP000593576">
    <property type="component" value="Unassembled WGS sequence"/>
</dbReference>
<proteinExistence type="predicted"/>
<evidence type="ECO:0000313" key="2">
    <source>
        <dbReference type="Proteomes" id="UP000593576"/>
    </source>
</evidence>
<dbReference type="AlphaFoldDB" id="A0A7J9LEK5"/>
<dbReference type="EMBL" id="JABFAF010000006">
    <property type="protein sequence ID" value="MBA0857175.1"/>
    <property type="molecule type" value="Genomic_DNA"/>
</dbReference>
<evidence type="ECO:0008006" key="3">
    <source>
        <dbReference type="Google" id="ProtNLM"/>
    </source>
</evidence>
<sequence>QRLLSNVERVKRELEVDSSCSIYGHESEDILHILKDCTTAKDVWNQIILVSSDEMMGCNNLSIDDRPFGKQIFLNTDGAVQLDSGNTASVEVILESLKLIQRRGHDKGIIQYDSLE</sequence>
<evidence type="ECO:0000313" key="1">
    <source>
        <dbReference type="EMBL" id="MBA0857175.1"/>
    </source>
</evidence>
<organism evidence="1 2">
    <name type="scientific">Gossypium schwendimanii</name>
    <name type="common">Cotton</name>
    <dbReference type="NCBI Taxonomy" id="34291"/>
    <lineage>
        <taxon>Eukaryota</taxon>
        <taxon>Viridiplantae</taxon>
        <taxon>Streptophyta</taxon>
        <taxon>Embryophyta</taxon>
        <taxon>Tracheophyta</taxon>
        <taxon>Spermatophyta</taxon>
        <taxon>Magnoliopsida</taxon>
        <taxon>eudicotyledons</taxon>
        <taxon>Gunneridae</taxon>
        <taxon>Pentapetalae</taxon>
        <taxon>rosids</taxon>
        <taxon>malvids</taxon>
        <taxon>Malvales</taxon>
        <taxon>Malvaceae</taxon>
        <taxon>Malvoideae</taxon>
        <taxon>Gossypium</taxon>
    </lineage>
</organism>
<feature type="non-terminal residue" evidence="1">
    <location>
        <position position="116"/>
    </location>
</feature>
<keyword evidence="2" id="KW-1185">Reference proteome</keyword>
<name>A0A7J9LEK5_GOSSC</name>
<comment type="caution">
    <text evidence="1">The sequence shown here is derived from an EMBL/GenBank/DDBJ whole genome shotgun (WGS) entry which is preliminary data.</text>
</comment>
<gene>
    <name evidence="1" type="ORF">Goshw_008642</name>
</gene>
<dbReference type="OrthoDB" id="1744872at2759"/>
<accession>A0A7J9LEK5</accession>
<reference evidence="1 2" key="1">
    <citation type="journal article" date="2019" name="Genome Biol. Evol.">
        <title>Insights into the evolution of the New World diploid cottons (Gossypium, subgenus Houzingenia) based on genome sequencing.</title>
        <authorList>
            <person name="Grover C.E."/>
            <person name="Arick M.A. 2nd"/>
            <person name="Thrash A."/>
            <person name="Conover J.L."/>
            <person name="Sanders W.S."/>
            <person name="Peterson D.G."/>
            <person name="Frelichowski J.E."/>
            <person name="Scheffler J.A."/>
            <person name="Scheffler B.E."/>
            <person name="Wendel J.F."/>
        </authorList>
    </citation>
    <scope>NUCLEOTIDE SEQUENCE [LARGE SCALE GENOMIC DNA]</scope>
    <source>
        <strain evidence="1">1</strain>
        <tissue evidence="1">Leaf</tissue>
    </source>
</reference>